<evidence type="ECO:0000259" key="14">
    <source>
        <dbReference type="PROSITE" id="PS50011"/>
    </source>
</evidence>
<dbReference type="InterPro" id="IPR008271">
    <property type="entry name" value="Ser/Thr_kinase_AS"/>
</dbReference>
<evidence type="ECO:0000256" key="1">
    <source>
        <dbReference type="ARBA" id="ARBA00009903"/>
    </source>
</evidence>
<dbReference type="InterPro" id="IPR017441">
    <property type="entry name" value="Protein_kinase_ATP_BS"/>
</dbReference>
<comment type="caution">
    <text evidence="15">The sequence shown here is derived from an EMBL/GenBank/DDBJ whole genome shotgun (WGS) entry which is preliminary data.</text>
</comment>
<dbReference type="GO" id="GO:0005952">
    <property type="term" value="C:cAMP-dependent protein kinase complex"/>
    <property type="evidence" value="ECO:0007669"/>
    <property type="project" value="TreeGrafter"/>
</dbReference>
<keyword evidence="8 11" id="KW-0067">ATP-binding</keyword>
<dbReference type="PROSITE" id="PS00107">
    <property type="entry name" value="PROTEIN_KINASE_ATP"/>
    <property type="match status" value="1"/>
</dbReference>
<keyword evidence="3 12" id="KW-0723">Serine/threonine-protein kinase</keyword>
<evidence type="ECO:0000256" key="4">
    <source>
        <dbReference type="ARBA" id="ARBA00022553"/>
    </source>
</evidence>
<dbReference type="GO" id="GO:0005524">
    <property type="term" value="F:ATP binding"/>
    <property type="evidence" value="ECO:0007669"/>
    <property type="project" value="UniProtKB-UniRule"/>
</dbReference>
<gene>
    <name evidence="15" type="ORF">PPRIM_AZ9-3.1.T0880067</name>
</gene>
<keyword evidence="5" id="KW-0808">Transferase</keyword>
<keyword evidence="6 11" id="KW-0547">Nucleotide-binding</keyword>
<sequence length="381" mass="43859">MGNLCETNETQKMTSVQMPSKQQQAETMGQSSEMNLHFSSQQEQARKKLSVDDFEMLNQLGKGAFGKVYKVKKKDNNKIYALKAMNKKQIFDSNLEQNAVIEKEVLNNSKHPFIVHLKYSFQSKTKLYFVMEYIDGGEFYQILQRTQGLPEPVVQFVAAEVILALEYLNMKLKIIYRDLKPENLLLTKSGHVKLTDFGLATKRKESNIKSYTLVGTTEYLAPEIIRKDGHSFEVDLWTLGILIYEMIAGKTPFSHPERNQMKIQYLILKNNPVYPPTMSRDAKDLINSLLQTNPQLRLGANGYDSIKNHSYFSKINWQDLYELKVKSPLKTFAEENSNRLQNLKPLQTQIKETPVGTPIPQLIDVSFSGNEMERNSSYKNY</sequence>
<dbReference type="SMART" id="SM00220">
    <property type="entry name" value="S_TKc"/>
    <property type="match status" value="1"/>
</dbReference>
<dbReference type="EMBL" id="CAJJDM010000091">
    <property type="protein sequence ID" value="CAD8091437.1"/>
    <property type="molecule type" value="Genomic_DNA"/>
</dbReference>
<evidence type="ECO:0000256" key="3">
    <source>
        <dbReference type="ARBA" id="ARBA00022527"/>
    </source>
</evidence>
<dbReference type="CDD" id="cd05123">
    <property type="entry name" value="STKc_AGC"/>
    <property type="match status" value="1"/>
</dbReference>
<accession>A0A8S1NEB2</accession>
<reference evidence="15" key="1">
    <citation type="submission" date="2021-01" db="EMBL/GenBank/DDBJ databases">
        <authorList>
            <consortium name="Genoscope - CEA"/>
            <person name="William W."/>
        </authorList>
    </citation>
    <scope>NUCLEOTIDE SEQUENCE</scope>
</reference>
<dbReference type="PROSITE" id="PS00108">
    <property type="entry name" value="PROTEIN_KINASE_ST"/>
    <property type="match status" value="1"/>
</dbReference>
<keyword evidence="16" id="KW-1185">Reference proteome</keyword>
<keyword evidence="7" id="KW-0418">Kinase</keyword>
<proteinExistence type="inferred from homology"/>
<dbReference type="GO" id="GO:0004691">
    <property type="term" value="F:cAMP-dependent protein kinase activity"/>
    <property type="evidence" value="ECO:0007669"/>
    <property type="project" value="TreeGrafter"/>
</dbReference>
<evidence type="ECO:0000256" key="10">
    <source>
        <dbReference type="ARBA" id="ARBA00048679"/>
    </source>
</evidence>
<comment type="catalytic activity">
    <reaction evidence="9">
        <text>L-threonyl-[protein] + ATP = O-phospho-L-threonyl-[protein] + ADP + H(+)</text>
        <dbReference type="Rhea" id="RHEA:46608"/>
        <dbReference type="Rhea" id="RHEA-COMP:11060"/>
        <dbReference type="Rhea" id="RHEA-COMP:11605"/>
        <dbReference type="ChEBI" id="CHEBI:15378"/>
        <dbReference type="ChEBI" id="CHEBI:30013"/>
        <dbReference type="ChEBI" id="CHEBI:30616"/>
        <dbReference type="ChEBI" id="CHEBI:61977"/>
        <dbReference type="ChEBI" id="CHEBI:456216"/>
        <dbReference type="EC" id="2.7.11.1"/>
    </reaction>
</comment>
<evidence type="ECO:0000256" key="13">
    <source>
        <dbReference type="SAM" id="MobiDB-lite"/>
    </source>
</evidence>
<dbReference type="PANTHER" id="PTHR24353:SF37">
    <property type="entry name" value="CAMP-DEPENDENT PROTEIN KINASE CATALYTIC SUBUNIT PRKX"/>
    <property type="match status" value="1"/>
</dbReference>
<dbReference type="OMA" id="CETNETQ"/>
<dbReference type="AlphaFoldDB" id="A0A8S1NEB2"/>
<dbReference type="InterPro" id="IPR000719">
    <property type="entry name" value="Prot_kinase_dom"/>
</dbReference>
<evidence type="ECO:0000256" key="12">
    <source>
        <dbReference type="RuleBase" id="RU000304"/>
    </source>
</evidence>
<dbReference type="InterPro" id="IPR045270">
    <property type="entry name" value="STKc_AGC"/>
</dbReference>
<evidence type="ECO:0000256" key="8">
    <source>
        <dbReference type="ARBA" id="ARBA00022840"/>
    </source>
</evidence>
<evidence type="ECO:0000256" key="6">
    <source>
        <dbReference type="ARBA" id="ARBA00022741"/>
    </source>
</evidence>
<dbReference type="EC" id="2.7.11.1" evidence="2"/>
<dbReference type="PROSITE" id="PS50011">
    <property type="entry name" value="PROTEIN_KINASE_DOM"/>
    <property type="match status" value="1"/>
</dbReference>
<name>A0A8S1NEB2_PARPR</name>
<evidence type="ECO:0000313" key="15">
    <source>
        <dbReference type="EMBL" id="CAD8091437.1"/>
    </source>
</evidence>
<dbReference type="Pfam" id="PF00069">
    <property type="entry name" value="Pkinase"/>
    <property type="match status" value="1"/>
</dbReference>
<comment type="similarity">
    <text evidence="1">Belongs to the protein kinase superfamily. AGC Ser/Thr protein kinase family.</text>
</comment>
<evidence type="ECO:0000256" key="5">
    <source>
        <dbReference type="ARBA" id="ARBA00022679"/>
    </source>
</evidence>
<dbReference type="Proteomes" id="UP000688137">
    <property type="component" value="Unassembled WGS sequence"/>
</dbReference>
<evidence type="ECO:0000256" key="2">
    <source>
        <dbReference type="ARBA" id="ARBA00012513"/>
    </source>
</evidence>
<evidence type="ECO:0000313" key="16">
    <source>
        <dbReference type="Proteomes" id="UP000688137"/>
    </source>
</evidence>
<feature type="binding site" evidence="11">
    <location>
        <position position="83"/>
    </location>
    <ligand>
        <name>ATP</name>
        <dbReference type="ChEBI" id="CHEBI:30616"/>
    </ligand>
</feature>
<protein>
    <recommendedName>
        <fullName evidence="2">non-specific serine/threonine protein kinase</fullName>
        <ecNumber evidence="2">2.7.11.1</ecNumber>
    </recommendedName>
</protein>
<feature type="region of interest" description="Disordered" evidence="13">
    <location>
        <begin position="1"/>
        <end position="42"/>
    </location>
</feature>
<evidence type="ECO:0000256" key="7">
    <source>
        <dbReference type="ARBA" id="ARBA00022777"/>
    </source>
</evidence>
<evidence type="ECO:0000256" key="11">
    <source>
        <dbReference type="PROSITE-ProRule" id="PRU10141"/>
    </source>
</evidence>
<comment type="catalytic activity">
    <reaction evidence="10">
        <text>L-seryl-[protein] + ATP = O-phospho-L-seryl-[protein] + ADP + H(+)</text>
        <dbReference type="Rhea" id="RHEA:17989"/>
        <dbReference type="Rhea" id="RHEA-COMP:9863"/>
        <dbReference type="Rhea" id="RHEA-COMP:11604"/>
        <dbReference type="ChEBI" id="CHEBI:15378"/>
        <dbReference type="ChEBI" id="CHEBI:29999"/>
        <dbReference type="ChEBI" id="CHEBI:30616"/>
        <dbReference type="ChEBI" id="CHEBI:83421"/>
        <dbReference type="ChEBI" id="CHEBI:456216"/>
        <dbReference type="EC" id="2.7.11.1"/>
    </reaction>
</comment>
<dbReference type="FunFam" id="3.30.200.20:FF:000524">
    <property type="entry name" value="Non-specific serine/threonine protein kinase"/>
    <property type="match status" value="1"/>
</dbReference>
<dbReference type="PANTHER" id="PTHR24353">
    <property type="entry name" value="CYCLIC NUCLEOTIDE-DEPENDENT PROTEIN KINASE"/>
    <property type="match status" value="1"/>
</dbReference>
<evidence type="ECO:0000256" key="9">
    <source>
        <dbReference type="ARBA" id="ARBA00047899"/>
    </source>
</evidence>
<dbReference type="FunFam" id="1.10.510.10:FF:000210">
    <property type="entry name" value="Non-specific serine/threonine protein kinase"/>
    <property type="match status" value="1"/>
</dbReference>
<organism evidence="15 16">
    <name type="scientific">Paramecium primaurelia</name>
    <dbReference type="NCBI Taxonomy" id="5886"/>
    <lineage>
        <taxon>Eukaryota</taxon>
        <taxon>Sar</taxon>
        <taxon>Alveolata</taxon>
        <taxon>Ciliophora</taxon>
        <taxon>Intramacronucleata</taxon>
        <taxon>Oligohymenophorea</taxon>
        <taxon>Peniculida</taxon>
        <taxon>Parameciidae</taxon>
        <taxon>Paramecium</taxon>
    </lineage>
</organism>
<feature type="domain" description="Protein kinase" evidence="14">
    <location>
        <begin position="54"/>
        <end position="312"/>
    </location>
</feature>
<keyword evidence="4" id="KW-0597">Phosphoprotein</keyword>